<gene>
    <name evidence="4" type="ORF">LCGC14_2118120</name>
</gene>
<reference evidence="4" key="1">
    <citation type="journal article" date="2015" name="Nature">
        <title>Complex archaea that bridge the gap between prokaryotes and eukaryotes.</title>
        <authorList>
            <person name="Spang A."/>
            <person name="Saw J.H."/>
            <person name="Jorgensen S.L."/>
            <person name="Zaremba-Niedzwiedzka K."/>
            <person name="Martijn J."/>
            <person name="Lind A.E."/>
            <person name="van Eijk R."/>
            <person name="Schleper C."/>
            <person name="Guy L."/>
            <person name="Ettema T.J."/>
        </authorList>
    </citation>
    <scope>NUCLEOTIDE SEQUENCE</scope>
</reference>
<accession>A0A0F9E532</accession>
<dbReference type="PANTHER" id="PTHR43022">
    <property type="entry name" value="PROTEIN SMF"/>
    <property type="match status" value="1"/>
</dbReference>
<dbReference type="InterPro" id="IPR057666">
    <property type="entry name" value="DrpA_SLOG"/>
</dbReference>
<dbReference type="Pfam" id="PF17782">
    <property type="entry name" value="WHD_DprA"/>
    <property type="match status" value="1"/>
</dbReference>
<evidence type="ECO:0000313" key="4">
    <source>
        <dbReference type="EMBL" id="KKL69124.1"/>
    </source>
</evidence>
<sequence>MFRPDDPEQWLRTYYGEKFEELTIYDQNTPGLVELAREAAEQGREVFALPGPVGSPLSHGTNELIRDGAVLVQGLDDILEHLGEVGAKMGVEEAPPAVPPGLNETETTLHALLTEGPLSVDDLVRRSGLTSAQVASGMTMLVLKGAVSQQPG</sequence>
<dbReference type="AlphaFoldDB" id="A0A0F9E532"/>
<organism evidence="4">
    <name type="scientific">marine sediment metagenome</name>
    <dbReference type="NCBI Taxonomy" id="412755"/>
    <lineage>
        <taxon>unclassified sequences</taxon>
        <taxon>metagenomes</taxon>
        <taxon>ecological metagenomes</taxon>
    </lineage>
</organism>
<evidence type="ECO:0000259" key="2">
    <source>
        <dbReference type="Pfam" id="PF02481"/>
    </source>
</evidence>
<comment type="caution">
    <text evidence="4">The sequence shown here is derived from an EMBL/GenBank/DDBJ whole genome shotgun (WGS) entry which is preliminary data.</text>
</comment>
<dbReference type="Pfam" id="PF02481">
    <property type="entry name" value="DNA_processg_A"/>
    <property type="match status" value="1"/>
</dbReference>
<dbReference type="InterPro" id="IPR041614">
    <property type="entry name" value="DprA_WH"/>
</dbReference>
<evidence type="ECO:0000259" key="3">
    <source>
        <dbReference type="Pfam" id="PF17782"/>
    </source>
</evidence>
<dbReference type="Gene3D" id="1.10.10.10">
    <property type="entry name" value="Winged helix-like DNA-binding domain superfamily/Winged helix DNA-binding domain"/>
    <property type="match status" value="1"/>
</dbReference>
<dbReference type="InterPro" id="IPR003488">
    <property type="entry name" value="DprA"/>
</dbReference>
<protein>
    <submittedName>
        <fullName evidence="4">Uncharacterized protein</fullName>
    </submittedName>
</protein>
<dbReference type="PANTHER" id="PTHR43022:SF1">
    <property type="entry name" value="PROTEIN SMF"/>
    <property type="match status" value="1"/>
</dbReference>
<dbReference type="InterPro" id="IPR036388">
    <property type="entry name" value="WH-like_DNA-bd_sf"/>
</dbReference>
<evidence type="ECO:0000256" key="1">
    <source>
        <dbReference type="ARBA" id="ARBA00006525"/>
    </source>
</evidence>
<dbReference type="EMBL" id="LAZR01026314">
    <property type="protein sequence ID" value="KKL69124.1"/>
    <property type="molecule type" value="Genomic_DNA"/>
</dbReference>
<feature type="domain" description="Smf/DprA SLOG" evidence="2">
    <location>
        <begin position="30"/>
        <end position="82"/>
    </location>
</feature>
<comment type="similarity">
    <text evidence="1">Belongs to the DprA/Smf family.</text>
</comment>
<feature type="domain" description="DprA winged helix" evidence="3">
    <location>
        <begin position="94"/>
        <end position="152"/>
    </location>
</feature>
<feature type="non-terminal residue" evidence="4">
    <location>
        <position position="152"/>
    </location>
</feature>
<dbReference type="GO" id="GO:0009294">
    <property type="term" value="P:DNA-mediated transformation"/>
    <property type="evidence" value="ECO:0007669"/>
    <property type="project" value="InterPro"/>
</dbReference>
<proteinExistence type="inferred from homology"/>
<name>A0A0F9E532_9ZZZZ</name>
<dbReference type="Gene3D" id="3.40.50.450">
    <property type="match status" value="1"/>
</dbReference>